<reference evidence="2 3" key="1">
    <citation type="journal article" date="2018" name="Appl. Microbiol. Biotechnol.">
        <title>Co-cultivation of the strictly anaerobic methanogen Methanosarcina barkeri with aerobic methanotrophs in an oxygen-limited membrane bioreactor.</title>
        <authorList>
            <person name="In 't Zandt M.H."/>
            <person name="van den Bosch T.J.M."/>
            <person name="Rijkers R."/>
            <person name="van Kessel M.A.H.J."/>
            <person name="Jetten M.S.M."/>
            <person name="Welte C.U."/>
        </authorList>
    </citation>
    <scope>NUCLEOTIDE SEQUENCE [LARGE SCALE GENOMIC DNA]</scope>
    <source>
        <strain evidence="2 3">DSM 17706</strain>
    </source>
</reference>
<feature type="binding site" evidence="1">
    <location>
        <position position="121"/>
    </location>
    <ligand>
        <name>S-adenosyl-L-methionine</name>
        <dbReference type="ChEBI" id="CHEBI:59789"/>
    </ligand>
</feature>
<dbReference type="OrthoDB" id="9791274at2"/>
<dbReference type="RefSeq" id="WP_108916488.1">
    <property type="nucleotide sequence ID" value="NZ_BGJY01000015.1"/>
</dbReference>
<gene>
    <name evidence="1" type="primary">rlmJ</name>
    <name evidence="2" type="ORF">C5689_06670</name>
</gene>
<keyword evidence="1 2" id="KW-0489">Methyltransferase</keyword>
<evidence type="ECO:0000313" key="3">
    <source>
        <dbReference type="Proteomes" id="UP000245137"/>
    </source>
</evidence>
<keyword evidence="3" id="KW-1185">Reference proteome</keyword>
<keyword evidence="1 2" id="KW-0808">Transferase</keyword>
<dbReference type="Gene3D" id="3.40.50.150">
    <property type="entry name" value="Vaccinia Virus protein VP39"/>
    <property type="match status" value="1"/>
</dbReference>
<dbReference type="PANTHER" id="PTHR37426:SF1">
    <property type="entry name" value="RIBOSOMAL RNA LARGE SUBUNIT METHYLTRANSFERASE J"/>
    <property type="match status" value="1"/>
</dbReference>
<comment type="catalytic activity">
    <reaction evidence="1">
        <text>adenosine(2030) in 23S rRNA + S-adenosyl-L-methionine = N(6)-methyladenosine(2030) in 23S rRNA + S-adenosyl-L-homocysteine + H(+)</text>
        <dbReference type="Rhea" id="RHEA:43736"/>
        <dbReference type="Rhea" id="RHEA-COMP:10668"/>
        <dbReference type="Rhea" id="RHEA-COMP:10669"/>
        <dbReference type="ChEBI" id="CHEBI:15378"/>
        <dbReference type="ChEBI" id="CHEBI:57856"/>
        <dbReference type="ChEBI" id="CHEBI:59789"/>
        <dbReference type="ChEBI" id="CHEBI:74411"/>
        <dbReference type="ChEBI" id="CHEBI:74449"/>
        <dbReference type="EC" id="2.1.1.266"/>
    </reaction>
</comment>
<dbReference type="EC" id="2.1.1.266" evidence="1"/>
<feature type="binding site" evidence="1">
    <location>
        <begin position="146"/>
        <end position="147"/>
    </location>
    <ligand>
        <name>S-adenosyl-L-methionine</name>
        <dbReference type="ChEBI" id="CHEBI:59789"/>
    </ligand>
</feature>
<feature type="site" description="Interaction with substrate rRNA" evidence="1">
    <location>
        <position position="3"/>
    </location>
</feature>
<dbReference type="GO" id="GO:0005829">
    <property type="term" value="C:cytosol"/>
    <property type="evidence" value="ECO:0007669"/>
    <property type="project" value="TreeGrafter"/>
</dbReference>
<accession>A0A2U1ST01</accession>
<evidence type="ECO:0000313" key="2">
    <source>
        <dbReference type="EMBL" id="PWB94735.1"/>
    </source>
</evidence>
<comment type="function">
    <text evidence="1">Specifically methylates the adenine in position 2030 of 23S rRNA.</text>
</comment>
<dbReference type="GO" id="GO:0070475">
    <property type="term" value="P:rRNA base methylation"/>
    <property type="evidence" value="ECO:0007669"/>
    <property type="project" value="UniProtKB-UniRule"/>
</dbReference>
<dbReference type="Pfam" id="PF04378">
    <property type="entry name" value="RsmJ"/>
    <property type="match status" value="1"/>
</dbReference>
<keyword evidence="1" id="KW-0949">S-adenosyl-L-methionine</keyword>
<dbReference type="AlphaFoldDB" id="A0A2U1ST01"/>
<protein>
    <recommendedName>
        <fullName evidence="1">Ribosomal RNA large subunit methyltransferase J</fullName>
        <ecNumber evidence="1">2.1.1.266</ecNumber>
    </recommendedName>
    <alternativeName>
        <fullName evidence="1">23S rRNA (adenine(2030)-N6)-methyltransferase</fullName>
    </alternativeName>
    <alternativeName>
        <fullName evidence="1">23S rRNA m6A2030 methyltransferase</fullName>
    </alternativeName>
</protein>
<keyword evidence="1" id="KW-0698">rRNA processing</keyword>
<name>A0A2U1ST01_METSR</name>
<dbReference type="GO" id="GO:0003723">
    <property type="term" value="F:RNA binding"/>
    <property type="evidence" value="ECO:0007669"/>
    <property type="project" value="UniProtKB-UniRule"/>
</dbReference>
<feature type="binding site" evidence="1">
    <location>
        <position position="103"/>
    </location>
    <ligand>
        <name>S-adenosyl-L-methionine</name>
        <dbReference type="ChEBI" id="CHEBI:59789"/>
    </ligand>
</feature>
<feature type="active site" description="Proton acceptor" evidence="1">
    <location>
        <position position="167"/>
    </location>
</feature>
<evidence type="ECO:0000256" key="1">
    <source>
        <dbReference type="HAMAP-Rule" id="MF_00934"/>
    </source>
</evidence>
<dbReference type="InterPro" id="IPR007473">
    <property type="entry name" value="RlmJ"/>
</dbReference>
<dbReference type="EMBL" id="PUIV01000006">
    <property type="protein sequence ID" value="PWB94735.1"/>
    <property type="molecule type" value="Genomic_DNA"/>
</dbReference>
<feature type="binding site" evidence="1">
    <location>
        <position position="167"/>
    </location>
    <ligand>
        <name>S-adenosyl-L-methionine</name>
        <dbReference type="ChEBI" id="CHEBI:59789"/>
    </ligand>
</feature>
<dbReference type="InterPro" id="IPR029063">
    <property type="entry name" value="SAM-dependent_MTases_sf"/>
</dbReference>
<organism evidence="2 3">
    <name type="scientific">Methylosinus sporium</name>
    <dbReference type="NCBI Taxonomy" id="428"/>
    <lineage>
        <taxon>Bacteria</taxon>
        <taxon>Pseudomonadati</taxon>
        <taxon>Pseudomonadota</taxon>
        <taxon>Alphaproteobacteria</taxon>
        <taxon>Hyphomicrobiales</taxon>
        <taxon>Methylocystaceae</taxon>
        <taxon>Methylosinus</taxon>
    </lineage>
</organism>
<sequence>MNYRHGFHAGNFADVFKHALLARLLLCLTRKETPFRVIDTHAGEGAYDLSADAAERTGEWRGGVARLADLSGADARSRELLAPYLDVVGPLGADGRPALYPGSPLIATRFMRTQDRAVFCELRPDAYDALQTRFARDKRVKTIHLDGYVGLSAFVPPKERRGLVLVDPPFEQRDETERMLKALLEAHRKWPTGIYALWRPIKDAAESRWLIGALRESGVKKILRLDLSVGGADLDTKLRSTGLIVVNPPFTFEEEARAICAFLEKRLAQGPGAKCEIEWVSGE</sequence>
<comment type="similarity">
    <text evidence="1">Belongs to the RlmJ family.</text>
</comment>
<comment type="caution">
    <text evidence="2">The sequence shown here is derived from an EMBL/GenBank/DDBJ whole genome shotgun (WGS) entry which is preliminary data.</text>
</comment>
<dbReference type="PANTHER" id="PTHR37426">
    <property type="entry name" value="RIBOSOMAL RNA LARGE SUBUNIT METHYLTRANSFERASE J"/>
    <property type="match status" value="1"/>
</dbReference>
<keyword evidence="1" id="KW-0694">RNA-binding</keyword>
<feature type="binding site" evidence="1">
    <location>
        <position position="41"/>
    </location>
    <ligand>
        <name>S-adenosyl-L-methionine</name>
        <dbReference type="ChEBI" id="CHEBI:59789"/>
    </ligand>
</feature>
<dbReference type="Proteomes" id="UP000245137">
    <property type="component" value="Unassembled WGS sequence"/>
</dbReference>
<comment type="subunit">
    <text evidence="1">Monomer.</text>
</comment>
<proteinExistence type="inferred from homology"/>
<dbReference type="SUPFAM" id="SSF53335">
    <property type="entry name" value="S-adenosyl-L-methionine-dependent methyltransferases"/>
    <property type="match status" value="1"/>
</dbReference>
<dbReference type="HAMAP" id="MF_00934">
    <property type="entry name" value="23SrRNA_methyltr_J"/>
    <property type="match status" value="1"/>
</dbReference>
<feature type="binding site" evidence="1">
    <location>
        <position position="18"/>
    </location>
    <ligand>
        <name>S-adenosyl-L-methionine</name>
        <dbReference type="ChEBI" id="CHEBI:59789"/>
    </ligand>
</feature>
<dbReference type="GO" id="GO:0036307">
    <property type="term" value="F:23S rRNA (adenine(2030)-N(6))-methyltransferase activity"/>
    <property type="evidence" value="ECO:0007669"/>
    <property type="project" value="UniProtKB-UniRule"/>
</dbReference>